<reference evidence="4" key="1">
    <citation type="submission" date="2016-04" db="EMBL/GenBank/DDBJ databases">
        <authorList>
            <person name="Evans L.H."/>
            <person name="Alamgir A."/>
            <person name="Owens N."/>
            <person name="Weber N.D."/>
            <person name="Virtaneva K."/>
            <person name="Barbian K."/>
            <person name="Babar A."/>
            <person name="Rosenke K."/>
        </authorList>
    </citation>
    <scope>NUCLEOTIDE SEQUENCE</scope>
    <source>
        <strain evidence="4">86-1</strain>
    </source>
</reference>
<dbReference type="Pfam" id="PF13201">
    <property type="entry name" value="PCMD"/>
    <property type="match status" value="1"/>
</dbReference>
<proteinExistence type="predicted"/>
<protein>
    <recommendedName>
        <fullName evidence="5">Carbohydrate metabolism domain-containing protein</fullName>
    </recommendedName>
</protein>
<feature type="domain" description="DUF5018" evidence="3">
    <location>
        <begin position="60"/>
        <end position="119"/>
    </location>
</feature>
<dbReference type="AlphaFoldDB" id="A0A212JVJ1"/>
<evidence type="ECO:0000256" key="1">
    <source>
        <dbReference type="SAM" id="SignalP"/>
    </source>
</evidence>
<dbReference type="Pfam" id="PF16410">
    <property type="entry name" value="DUF5018"/>
    <property type="match status" value="1"/>
</dbReference>
<dbReference type="RefSeq" id="WP_296942517.1">
    <property type="nucleotide sequence ID" value="NZ_LT599032.1"/>
</dbReference>
<accession>A0A212JVJ1</accession>
<dbReference type="InterPro" id="IPR032186">
    <property type="entry name" value="DUF5018"/>
</dbReference>
<dbReference type="InterPro" id="IPR038653">
    <property type="entry name" value="Put_CMD_sf"/>
</dbReference>
<sequence length="488" mass="52802">MKTLLKLFWILGVSLIALSFSACSDDDDDPKSTESALLEMKFDDDIVTVQPIITGTDIKFFVAHDATEQDLKEMVPAITVSNKATVSPAPGSKVDFSGDPVKFTVTAEDGVTKTMYTVTCEKGESPEAEIISVTFSAPIVVEQPTIDGTNIRFFVAADAADEDLKKLTPVIEISVGATIDPASGSPVDFSNGAVEFTVTSQDKANTTVYTVSYQRIGKYNFEEWIEEGIASSIIGGLKIPYYAPVGGWSSSNKGAGLLVLMGKVKQVVVTKTDDAHSGSGAAKIETILSNNVNGTGSALYPVVTTGSLFLGEFITNTSNTLLSTKFGIPYTKRPIAIKGYYKYTPGSDFYRCDIINTTYNKVTLEEGTTDNCSINAILYEYENDLPENPTTPQKEEYYAQFITGVDTYSFEENKKLVAVAKLTDGTAKAEYTAFQIEFKDKDGNTTYAYDPTKKYRMSIICSSSAEGDTFSGAPGSVLFVDDIEVISE</sequence>
<dbReference type="PROSITE" id="PS51257">
    <property type="entry name" value="PROKAR_LIPOPROTEIN"/>
    <property type="match status" value="1"/>
</dbReference>
<keyword evidence="1" id="KW-0732">Signal</keyword>
<organism evidence="4">
    <name type="scientific">uncultured Dysgonomonas sp</name>
    <dbReference type="NCBI Taxonomy" id="206096"/>
    <lineage>
        <taxon>Bacteria</taxon>
        <taxon>Pseudomonadati</taxon>
        <taxon>Bacteroidota</taxon>
        <taxon>Bacteroidia</taxon>
        <taxon>Bacteroidales</taxon>
        <taxon>Dysgonomonadaceae</taxon>
        <taxon>Dysgonomonas</taxon>
        <taxon>environmental samples</taxon>
    </lineage>
</organism>
<feature type="domain" description="Putative carbohydrate metabolism" evidence="2">
    <location>
        <begin position="247"/>
        <end position="486"/>
    </location>
</feature>
<name>A0A212JVJ1_9BACT</name>
<evidence type="ECO:0000259" key="2">
    <source>
        <dbReference type="Pfam" id="PF13201"/>
    </source>
</evidence>
<feature type="signal peptide" evidence="1">
    <location>
        <begin position="1"/>
        <end position="24"/>
    </location>
</feature>
<evidence type="ECO:0008006" key="5">
    <source>
        <dbReference type="Google" id="ProtNLM"/>
    </source>
</evidence>
<evidence type="ECO:0000313" key="4">
    <source>
        <dbReference type="EMBL" id="SBW03412.1"/>
    </source>
</evidence>
<evidence type="ECO:0000259" key="3">
    <source>
        <dbReference type="Pfam" id="PF16410"/>
    </source>
</evidence>
<dbReference type="InterPro" id="IPR025112">
    <property type="entry name" value="PCMD"/>
</dbReference>
<dbReference type="Gene3D" id="2.60.40.2340">
    <property type="match status" value="2"/>
</dbReference>
<feature type="chain" id="PRO_5012262035" description="Carbohydrate metabolism domain-containing protein" evidence="1">
    <location>
        <begin position="25"/>
        <end position="488"/>
    </location>
</feature>
<dbReference type="EMBL" id="FLUM01000003">
    <property type="protein sequence ID" value="SBW03412.1"/>
    <property type="molecule type" value="Genomic_DNA"/>
</dbReference>
<gene>
    <name evidence="4" type="ORF">KL86DYS1_30569</name>
</gene>
<dbReference type="Gene3D" id="2.60.120.890">
    <property type="entry name" value="BT2081, beta-jelly-roll domain"/>
    <property type="match status" value="1"/>
</dbReference>